<dbReference type="Pfam" id="PF18097">
    <property type="entry name" value="Vta1_C"/>
    <property type="match status" value="1"/>
</dbReference>
<keyword evidence="4" id="KW-0813">Transport</keyword>
<dbReference type="PANTHER" id="PTHR46009:SF1">
    <property type="entry name" value="VACUOLAR PROTEIN SORTING-ASSOCIATED PROTEIN VTA1 HOMOLOG"/>
    <property type="match status" value="1"/>
</dbReference>
<evidence type="ECO:0000256" key="5">
    <source>
        <dbReference type="ARBA" id="ARBA00022490"/>
    </source>
</evidence>
<keyword evidence="8" id="KW-0472">Membrane</keyword>
<gene>
    <name evidence="12" type="ORF">NADFUDRAFT_82148</name>
</gene>
<keyword evidence="13" id="KW-1185">Reference proteome</keyword>
<dbReference type="STRING" id="857566.A0A1E3PLW3"/>
<proteinExistence type="inferred from homology"/>
<comment type="similarity">
    <text evidence="3">Belongs to the VTA1 family.</text>
</comment>
<dbReference type="InterPro" id="IPR044538">
    <property type="entry name" value="Vta1-like"/>
</dbReference>
<keyword evidence="7" id="KW-0653">Protein transport</keyword>
<sequence length="343" mass="38143">MAYYCKLHAVQQIISSGLHLSDPSVANYTMLLLDDIEQLKKEDSVLTSENGRAILGDEDVAKAYVENFAYKIFVKADKAVHDKTVTKQTAMAFMACATFLDLLDVFEGEVDEGNLEKKKYAKFQAMRIMKALKNGEDPNDYEPEPQDQEEFGYEDGDQNAERENGEAEIDKILNEAKQSIGQEDVEDEAEVNNKSNYDDVNINSENEAENSDSEQDYNNLFPSTPSFQPSSQPSVNETPFNSTLFEKGNVAPDLPSAPSAFSTHITPSAPIVPSAPPAPLAPSPHQALVSKETVRRIVDESQLISTVQKHAKFAISALNYEDMKTAMKELRLALELLENYNED</sequence>
<keyword evidence="6" id="KW-0967">Endosome</keyword>
<dbReference type="Proteomes" id="UP000095009">
    <property type="component" value="Unassembled WGS sequence"/>
</dbReference>
<evidence type="ECO:0000313" key="13">
    <source>
        <dbReference type="Proteomes" id="UP000095009"/>
    </source>
</evidence>
<feature type="domain" description="Vta1/callose synthase N-terminal" evidence="10">
    <location>
        <begin position="1"/>
        <end position="134"/>
    </location>
</feature>
<evidence type="ECO:0000256" key="7">
    <source>
        <dbReference type="ARBA" id="ARBA00022927"/>
    </source>
</evidence>
<dbReference type="GO" id="GO:0032511">
    <property type="term" value="P:late endosome to vacuole transport via multivesicular body sorting pathway"/>
    <property type="evidence" value="ECO:0007669"/>
    <property type="project" value="InterPro"/>
</dbReference>
<feature type="compositionally biased region" description="Low complexity" evidence="9">
    <location>
        <begin position="221"/>
        <end position="234"/>
    </location>
</feature>
<dbReference type="AlphaFoldDB" id="A0A1E3PLW3"/>
<evidence type="ECO:0000313" key="12">
    <source>
        <dbReference type="EMBL" id="ODQ66280.1"/>
    </source>
</evidence>
<accession>A0A1E3PLW3</accession>
<feature type="compositionally biased region" description="Acidic residues" evidence="9">
    <location>
        <begin position="137"/>
        <end position="158"/>
    </location>
</feature>
<dbReference type="InterPro" id="IPR039431">
    <property type="entry name" value="Vta1/CALS_N"/>
</dbReference>
<evidence type="ECO:0000256" key="2">
    <source>
        <dbReference type="ARBA" id="ARBA00004496"/>
    </source>
</evidence>
<feature type="compositionally biased region" description="Polar residues" evidence="9">
    <location>
        <begin position="235"/>
        <end position="244"/>
    </location>
</feature>
<dbReference type="OrthoDB" id="391137at2759"/>
<dbReference type="InterPro" id="IPR023175">
    <property type="entry name" value="Vta1/CALS_N_sf"/>
</dbReference>
<name>A0A1E3PLW3_9ASCO</name>
<feature type="domain" description="Vta1 C-terminal" evidence="11">
    <location>
        <begin position="302"/>
        <end position="338"/>
    </location>
</feature>
<dbReference type="GO" id="GO:0015031">
    <property type="term" value="P:protein transport"/>
    <property type="evidence" value="ECO:0007669"/>
    <property type="project" value="UniProtKB-KW"/>
</dbReference>
<reference evidence="12 13" key="1">
    <citation type="journal article" date="2016" name="Proc. Natl. Acad. Sci. U.S.A.">
        <title>Comparative genomics of biotechnologically important yeasts.</title>
        <authorList>
            <person name="Riley R."/>
            <person name="Haridas S."/>
            <person name="Wolfe K.H."/>
            <person name="Lopes M.R."/>
            <person name="Hittinger C.T."/>
            <person name="Goeker M."/>
            <person name="Salamov A.A."/>
            <person name="Wisecaver J.H."/>
            <person name="Long T.M."/>
            <person name="Calvey C.H."/>
            <person name="Aerts A.L."/>
            <person name="Barry K.W."/>
            <person name="Choi C."/>
            <person name="Clum A."/>
            <person name="Coughlan A.Y."/>
            <person name="Deshpande S."/>
            <person name="Douglass A.P."/>
            <person name="Hanson S.J."/>
            <person name="Klenk H.-P."/>
            <person name="LaButti K.M."/>
            <person name="Lapidus A."/>
            <person name="Lindquist E.A."/>
            <person name="Lipzen A.M."/>
            <person name="Meier-Kolthoff J.P."/>
            <person name="Ohm R.A."/>
            <person name="Otillar R.P."/>
            <person name="Pangilinan J.L."/>
            <person name="Peng Y."/>
            <person name="Rokas A."/>
            <person name="Rosa C.A."/>
            <person name="Scheuner C."/>
            <person name="Sibirny A.A."/>
            <person name="Slot J.C."/>
            <person name="Stielow J.B."/>
            <person name="Sun H."/>
            <person name="Kurtzman C.P."/>
            <person name="Blackwell M."/>
            <person name="Grigoriev I.V."/>
            <person name="Jeffries T.W."/>
        </authorList>
    </citation>
    <scope>NUCLEOTIDE SEQUENCE [LARGE SCALE GENOMIC DNA]</scope>
    <source>
        <strain evidence="12 13">DSM 6958</strain>
    </source>
</reference>
<dbReference type="Pfam" id="PF04652">
    <property type="entry name" value="Vta1"/>
    <property type="match status" value="1"/>
</dbReference>
<feature type="region of interest" description="Disordered" evidence="9">
    <location>
        <begin position="134"/>
        <end position="163"/>
    </location>
</feature>
<dbReference type="PANTHER" id="PTHR46009">
    <property type="entry name" value="VACUOLAR PROTEIN SORTING-ASSOCIATED PROTEIN VTA1 HOMOLOG"/>
    <property type="match status" value="1"/>
</dbReference>
<evidence type="ECO:0000259" key="10">
    <source>
        <dbReference type="Pfam" id="PF04652"/>
    </source>
</evidence>
<feature type="region of interest" description="Disordered" evidence="9">
    <location>
        <begin position="180"/>
        <end position="262"/>
    </location>
</feature>
<evidence type="ECO:0000256" key="9">
    <source>
        <dbReference type="SAM" id="MobiDB-lite"/>
    </source>
</evidence>
<comment type="subcellular location">
    <subcellularLocation>
        <location evidence="2">Cytoplasm</location>
    </subcellularLocation>
    <subcellularLocation>
        <location evidence="1">Endosome membrane</location>
        <topology evidence="1">Peripheral membrane protein</topology>
    </subcellularLocation>
</comment>
<organism evidence="12 13">
    <name type="scientific">Nadsonia fulvescens var. elongata DSM 6958</name>
    <dbReference type="NCBI Taxonomy" id="857566"/>
    <lineage>
        <taxon>Eukaryota</taxon>
        <taxon>Fungi</taxon>
        <taxon>Dikarya</taxon>
        <taxon>Ascomycota</taxon>
        <taxon>Saccharomycotina</taxon>
        <taxon>Dipodascomycetes</taxon>
        <taxon>Dipodascales</taxon>
        <taxon>Dipodascales incertae sedis</taxon>
        <taxon>Nadsonia</taxon>
    </lineage>
</organism>
<dbReference type="Gene3D" id="1.20.5.420">
    <property type="entry name" value="Immunoglobulin FC, subunit C"/>
    <property type="match status" value="1"/>
</dbReference>
<feature type="compositionally biased region" description="Acidic residues" evidence="9">
    <location>
        <begin position="206"/>
        <end position="215"/>
    </location>
</feature>
<dbReference type="GO" id="GO:0005771">
    <property type="term" value="C:multivesicular body"/>
    <property type="evidence" value="ECO:0007669"/>
    <property type="project" value="TreeGrafter"/>
</dbReference>
<evidence type="ECO:0000256" key="4">
    <source>
        <dbReference type="ARBA" id="ARBA00022448"/>
    </source>
</evidence>
<evidence type="ECO:0000256" key="8">
    <source>
        <dbReference type="ARBA" id="ARBA00023136"/>
    </source>
</evidence>
<protein>
    <submittedName>
        <fullName evidence="12">DUF605-domain-containing protein</fullName>
    </submittedName>
</protein>
<evidence type="ECO:0000256" key="6">
    <source>
        <dbReference type="ARBA" id="ARBA00022753"/>
    </source>
</evidence>
<evidence type="ECO:0000259" key="11">
    <source>
        <dbReference type="Pfam" id="PF18097"/>
    </source>
</evidence>
<dbReference type="InterPro" id="IPR041212">
    <property type="entry name" value="Vta1_C"/>
</dbReference>
<dbReference type="GO" id="GO:0010008">
    <property type="term" value="C:endosome membrane"/>
    <property type="evidence" value="ECO:0007669"/>
    <property type="project" value="UniProtKB-SubCell"/>
</dbReference>
<dbReference type="Gene3D" id="1.25.40.270">
    <property type="entry name" value="Vacuolar protein sorting-associated protein vta1"/>
    <property type="match status" value="1"/>
</dbReference>
<keyword evidence="5" id="KW-0963">Cytoplasm</keyword>
<evidence type="ECO:0000256" key="3">
    <source>
        <dbReference type="ARBA" id="ARBA00007895"/>
    </source>
</evidence>
<evidence type="ECO:0000256" key="1">
    <source>
        <dbReference type="ARBA" id="ARBA00004481"/>
    </source>
</evidence>
<dbReference type="EMBL" id="KV454408">
    <property type="protein sequence ID" value="ODQ66280.1"/>
    <property type="molecule type" value="Genomic_DNA"/>
</dbReference>